<dbReference type="FunFam" id="3.40.50.300:FF:000086">
    <property type="entry name" value="Ras-related small GTPase"/>
    <property type="match status" value="1"/>
</dbReference>
<evidence type="ECO:0000256" key="15">
    <source>
        <dbReference type="ARBA" id="ARBA00023136"/>
    </source>
</evidence>
<dbReference type="SUPFAM" id="SSF52540">
    <property type="entry name" value="P-loop containing nucleoside triphosphate hydrolases"/>
    <property type="match status" value="1"/>
</dbReference>
<dbReference type="GO" id="GO:0015031">
    <property type="term" value="P:protein transport"/>
    <property type="evidence" value="ECO:0007669"/>
    <property type="project" value="UniProtKB-KW"/>
</dbReference>
<dbReference type="GO" id="GO:0030670">
    <property type="term" value="C:phagocytic vesicle membrane"/>
    <property type="evidence" value="ECO:0007669"/>
    <property type="project" value="UniProtKB-SubCell"/>
</dbReference>
<dbReference type="SMART" id="SM00175">
    <property type="entry name" value="RAB"/>
    <property type="match status" value="1"/>
</dbReference>
<dbReference type="GO" id="GO:0000421">
    <property type="term" value="C:autophagosome membrane"/>
    <property type="evidence" value="ECO:0007669"/>
    <property type="project" value="UniProtKB-SubCell"/>
</dbReference>
<dbReference type="GO" id="GO:0006914">
    <property type="term" value="P:autophagy"/>
    <property type="evidence" value="ECO:0007669"/>
    <property type="project" value="UniProtKB-KW"/>
</dbReference>
<dbReference type="GO" id="GO:0005525">
    <property type="term" value="F:GTP binding"/>
    <property type="evidence" value="ECO:0007669"/>
    <property type="project" value="UniProtKB-KW"/>
</dbReference>
<evidence type="ECO:0000256" key="22">
    <source>
        <dbReference type="ARBA" id="ARBA00039497"/>
    </source>
</evidence>
<dbReference type="GO" id="GO:0016042">
    <property type="term" value="P:lipid catabolic process"/>
    <property type="evidence" value="ECO:0007669"/>
    <property type="project" value="UniProtKB-KW"/>
</dbReference>
<dbReference type="InParanoid" id="A0A6I8NHG3"/>
<dbReference type="GO" id="GO:0090385">
    <property type="term" value="P:phagosome-lysosome fusion"/>
    <property type="evidence" value="ECO:0000318"/>
    <property type="project" value="GO_Central"/>
</dbReference>
<dbReference type="PANTHER" id="PTHR47981:SF13">
    <property type="entry name" value="RAS-RELATED PROTEIN RAB-7A"/>
    <property type="match status" value="1"/>
</dbReference>
<evidence type="ECO:0000256" key="7">
    <source>
        <dbReference type="ARBA" id="ARBA00022677"/>
    </source>
</evidence>
<evidence type="ECO:0000256" key="20">
    <source>
        <dbReference type="ARBA" id="ARBA00037824"/>
    </source>
</evidence>
<evidence type="ECO:0000313" key="23">
    <source>
        <dbReference type="Ensembl" id="ENSOANP00000040537.1"/>
    </source>
</evidence>
<keyword evidence="10" id="KW-0653">Protein transport</keyword>
<dbReference type="AlphaFoldDB" id="A0A6I8NHG3"/>
<evidence type="ECO:0000256" key="3">
    <source>
        <dbReference type="ARBA" id="ARBA00004630"/>
    </source>
</evidence>
<keyword evidence="13" id="KW-0443">Lipid metabolism</keyword>
<keyword evidence="11" id="KW-0442">Lipid degradation</keyword>
<keyword evidence="16" id="KW-0458">Lysosome</keyword>
<protein>
    <recommendedName>
        <fullName evidence="22">Ras-related protein Rab-7a</fullName>
    </recommendedName>
</protein>
<dbReference type="Bgee" id="ENSOANG00000001856">
    <property type="expression patterns" value="Expressed in fibroblast and 8 other cell types or tissues"/>
</dbReference>
<dbReference type="PANTHER" id="PTHR47981">
    <property type="entry name" value="RAB FAMILY"/>
    <property type="match status" value="1"/>
</dbReference>
<dbReference type="InterPro" id="IPR005225">
    <property type="entry name" value="Small_GTP-bd"/>
</dbReference>
<comment type="subcellular location">
    <subcellularLocation>
        <location evidence="21">Cytoplasmic vesicle</location>
        <location evidence="21">Autophagosome membrane</location>
        <topology evidence="21">Peripheral membrane protein</topology>
        <orientation evidence="21">Cytoplasmic side</orientation>
    </subcellularLocation>
    <subcellularLocation>
        <location evidence="20">Cytoplasmic vesicle</location>
        <location evidence="20">Phagosome membrane</location>
        <topology evidence="20">Peripheral membrane protein</topology>
        <orientation evidence="20">Cytoplasmic side</orientation>
    </subcellularLocation>
    <subcellularLocation>
        <location evidence="1">Late endosome membrane</location>
        <topology evidence="1">Peripheral membrane protein</topology>
        <orientation evidence="1">Cytoplasmic side</orientation>
    </subcellularLocation>
    <subcellularLocation>
        <location evidence="2">Lipid droplet</location>
    </subcellularLocation>
    <subcellularLocation>
        <location evidence="3">Lysosome membrane</location>
        <topology evidence="3">Peripheral membrane protein</topology>
        <orientation evidence="3">Cytoplasmic side</orientation>
    </subcellularLocation>
    <subcellularLocation>
        <location evidence="19">Melanosome membrane</location>
        <topology evidence="19">Peripheral membrane protein</topology>
        <orientation evidence="19">Cytoplasmic side</orientation>
    </subcellularLocation>
</comment>
<dbReference type="GO" id="GO:0005811">
    <property type="term" value="C:lipid droplet"/>
    <property type="evidence" value="ECO:0007669"/>
    <property type="project" value="UniProtKB-SubCell"/>
</dbReference>
<keyword evidence="12" id="KW-0072">Autophagy</keyword>
<dbReference type="GO" id="GO:0005770">
    <property type="term" value="C:late endosome"/>
    <property type="evidence" value="ECO:0000318"/>
    <property type="project" value="GO_Central"/>
</dbReference>
<dbReference type="GO" id="GO:0045335">
    <property type="term" value="C:phagocytic vesicle"/>
    <property type="evidence" value="ECO:0000318"/>
    <property type="project" value="GO_Central"/>
</dbReference>
<evidence type="ECO:0000256" key="2">
    <source>
        <dbReference type="ARBA" id="ARBA00004502"/>
    </source>
</evidence>
<evidence type="ECO:0000256" key="12">
    <source>
        <dbReference type="ARBA" id="ARBA00023006"/>
    </source>
</evidence>
<dbReference type="Pfam" id="PF00071">
    <property type="entry name" value="Ras"/>
    <property type="match status" value="1"/>
</dbReference>
<comment type="similarity">
    <text evidence="4">Belongs to the small GTPase superfamily. Rab family.</text>
</comment>
<dbReference type="PROSITE" id="PS51421">
    <property type="entry name" value="RAS"/>
    <property type="match status" value="1"/>
</dbReference>
<dbReference type="Ensembl" id="ENSOANT00000055310.1">
    <property type="protein sequence ID" value="ENSOANP00000040537.1"/>
    <property type="gene ID" value="ENSOANG00000001856.3"/>
</dbReference>
<keyword evidence="24" id="KW-1185">Reference proteome</keyword>
<dbReference type="SMART" id="SM00174">
    <property type="entry name" value="RHO"/>
    <property type="match status" value="1"/>
</dbReference>
<organism evidence="23 24">
    <name type="scientific">Ornithorhynchus anatinus</name>
    <name type="common">Duckbill platypus</name>
    <dbReference type="NCBI Taxonomy" id="9258"/>
    <lineage>
        <taxon>Eukaryota</taxon>
        <taxon>Metazoa</taxon>
        <taxon>Chordata</taxon>
        <taxon>Craniata</taxon>
        <taxon>Vertebrata</taxon>
        <taxon>Euteleostomi</taxon>
        <taxon>Mammalia</taxon>
        <taxon>Monotremata</taxon>
        <taxon>Ornithorhynchidae</taxon>
        <taxon>Ornithorhynchus</taxon>
    </lineage>
</organism>
<keyword evidence="14" id="KW-0342">GTP-binding</keyword>
<evidence type="ECO:0000256" key="9">
    <source>
        <dbReference type="ARBA" id="ARBA00022753"/>
    </source>
</evidence>
<evidence type="ECO:0000256" key="4">
    <source>
        <dbReference type="ARBA" id="ARBA00006270"/>
    </source>
</evidence>
<dbReference type="GO" id="GO:0031902">
    <property type="term" value="C:late endosome membrane"/>
    <property type="evidence" value="ECO:0007669"/>
    <property type="project" value="UniProtKB-SubCell"/>
</dbReference>
<gene>
    <name evidence="23" type="primary">RAB7A</name>
</gene>
<dbReference type="GO" id="GO:0033162">
    <property type="term" value="C:melanosome membrane"/>
    <property type="evidence" value="ECO:0007669"/>
    <property type="project" value="UniProtKB-SubCell"/>
</dbReference>
<reference evidence="23" key="3">
    <citation type="submission" date="2025-09" db="UniProtKB">
        <authorList>
            <consortium name="Ensembl"/>
        </authorList>
    </citation>
    <scope>IDENTIFICATION</scope>
    <source>
        <strain evidence="23">Glennie</strain>
    </source>
</reference>
<keyword evidence="8" id="KW-0547">Nucleotide-binding</keyword>
<dbReference type="NCBIfam" id="TIGR00231">
    <property type="entry name" value="small_GTP"/>
    <property type="match status" value="1"/>
</dbReference>
<evidence type="ECO:0000256" key="21">
    <source>
        <dbReference type="ARBA" id="ARBA00037866"/>
    </source>
</evidence>
<dbReference type="PRINTS" id="PR00449">
    <property type="entry name" value="RASTRNSFRMNG"/>
</dbReference>
<dbReference type="GO" id="GO:0005765">
    <property type="term" value="C:lysosomal membrane"/>
    <property type="evidence" value="ECO:0007669"/>
    <property type="project" value="UniProtKB-SubCell"/>
</dbReference>
<reference evidence="23" key="2">
    <citation type="submission" date="2025-08" db="UniProtKB">
        <authorList>
            <consortium name="Ensembl"/>
        </authorList>
    </citation>
    <scope>IDENTIFICATION</scope>
    <source>
        <strain evidence="23">Glennie</strain>
    </source>
</reference>
<evidence type="ECO:0000256" key="18">
    <source>
        <dbReference type="ARBA" id="ARBA00023289"/>
    </source>
</evidence>
<sequence length="230" mass="25953">MTSRKKVLLKVIILGDSGVGKTSLMNQYVNKKFSNQYKATIGADFLTKEVMVDDRLVTMQIWDTAGQERFQSLGVAFYRGADCCVLVFDVTAPNTFKTLDSWRDEFLIQASPRDPENFPFVVLGNKIDLENRQVATKRAQAWCYSKNNIPYFETSAKEAINVEQAFQTIARNALKQETEVEGKGRMALRNPGQVGGDNPKAFLLSPMEYPFNQLSILTSYHTEDIRNVAS</sequence>
<dbReference type="GO" id="GO:0005764">
    <property type="term" value="C:lysosome"/>
    <property type="evidence" value="ECO:0000318"/>
    <property type="project" value="GO_Central"/>
</dbReference>
<dbReference type="SMART" id="SM00176">
    <property type="entry name" value="RAN"/>
    <property type="match status" value="1"/>
</dbReference>
<dbReference type="Proteomes" id="UP000002279">
    <property type="component" value="Chromosome X1"/>
</dbReference>
<evidence type="ECO:0000256" key="8">
    <source>
        <dbReference type="ARBA" id="ARBA00022741"/>
    </source>
</evidence>
<evidence type="ECO:0000256" key="5">
    <source>
        <dbReference type="ARBA" id="ARBA00022448"/>
    </source>
</evidence>
<dbReference type="PROSITE" id="PS51419">
    <property type="entry name" value="RAB"/>
    <property type="match status" value="1"/>
</dbReference>
<keyword evidence="18" id="KW-0636">Prenylation</keyword>
<dbReference type="GO" id="GO:0008333">
    <property type="term" value="P:endosome to lysosome transport"/>
    <property type="evidence" value="ECO:0000318"/>
    <property type="project" value="GO_Central"/>
</dbReference>
<evidence type="ECO:0000313" key="24">
    <source>
        <dbReference type="Proteomes" id="UP000002279"/>
    </source>
</evidence>
<evidence type="ECO:0000256" key="14">
    <source>
        <dbReference type="ARBA" id="ARBA00023134"/>
    </source>
</evidence>
<evidence type="ECO:0000256" key="11">
    <source>
        <dbReference type="ARBA" id="ARBA00022963"/>
    </source>
</evidence>
<name>A0A6I8NHG3_ORNAN</name>
<dbReference type="PROSITE" id="PS51420">
    <property type="entry name" value="RHO"/>
    <property type="match status" value="1"/>
</dbReference>
<dbReference type="InterPro" id="IPR027417">
    <property type="entry name" value="P-loop_NTPase"/>
</dbReference>
<reference evidence="23 24" key="1">
    <citation type="journal article" date="2008" name="Nature">
        <title>Genome analysis of the platypus reveals unique signatures of evolution.</title>
        <authorList>
            <person name="Warren W.C."/>
            <person name="Hillier L.W."/>
            <person name="Marshall Graves J.A."/>
            <person name="Birney E."/>
            <person name="Ponting C.P."/>
            <person name="Grutzner F."/>
            <person name="Belov K."/>
            <person name="Miller W."/>
            <person name="Clarke L."/>
            <person name="Chinwalla A.T."/>
            <person name="Yang S.P."/>
            <person name="Heger A."/>
            <person name="Locke D.P."/>
            <person name="Miethke P."/>
            <person name="Waters P.D."/>
            <person name="Veyrunes F."/>
            <person name="Fulton L."/>
            <person name="Fulton B."/>
            <person name="Graves T."/>
            <person name="Wallis J."/>
            <person name="Puente X.S."/>
            <person name="Lopez-Otin C."/>
            <person name="Ordonez G.R."/>
            <person name="Eichler E.E."/>
            <person name="Chen L."/>
            <person name="Cheng Z."/>
            <person name="Deakin J.E."/>
            <person name="Alsop A."/>
            <person name="Thompson K."/>
            <person name="Kirby P."/>
            <person name="Papenfuss A.T."/>
            <person name="Wakefield M.J."/>
            <person name="Olender T."/>
            <person name="Lancet D."/>
            <person name="Huttley G.A."/>
            <person name="Smit A.F."/>
            <person name="Pask A."/>
            <person name="Temple-Smith P."/>
            <person name="Batzer M.A."/>
            <person name="Walker J.A."/>
            <person name="Konkel M.K."/>
            <person name="Harris R.S."/>
            <person name="Whittington C.M."/>
            <person name="Wong E.S."/>
            <person name="Gemmell N.J."/>
            <person name="Buschiazzo E."/>
            <person name="Vargas Jentzsch I.M."/>
            <person name="Merkel A."/>
            <person name="Schmitz J."/>
            <person name="Zemann A."/>
            <person name="Churakov G."/>
            <person name="Kriegs J.O."/>
            <person name="Brosius J."/>
            <person name="Murchison E.P."/>
            <person name="Sachidanandam R."/>
            <person name="Smith C."/>
            <person name="Hannon G.J."/>
            <person name="Tsend-Ayush E."/>
            <person name="McMillan D."/>
            <person name="Attenborough R."/>
            <person name="Rens W."/>
            <person name="Ferguson-Smith M."/>
            <person name="Lefevre C.M."/>
            <person name="Sharp J.A."/>
            <person name="Nicholas K.R."/>
            <person name="Ray D.A."/>
            <person name="Kube M."/>
            <person name="Reinhardt R."/>
            <person name="Pringle T.H."/>
            <person name="Taylor J."/>
            <person name="Jones R.C."/>
            <person name="Nixon B."/>
            <person name="Dacheux J.L."/>
            <person name="Niwa H."/>
            <person name="Sekita Y."/>
            <person name="Huang X."/>
            <person name="Stark A."/>
            <person name="Kheradpour P."/>
            <person name="Kellis M."/>
            <person name="Flicek P."/>
            <person name="Chen Y."/>
            <person name="Webber C."/>
            <person name="Hardison R."/>
            <person name="Nelson J."/>
            <person name="Hallsworth-Pepin K."/>
            <person name="Delehaunty K."/>
            <person name="Markovic C."/>
            <person name="Minx P."/>
            <person name="Feng Y."/>
            <person name="Kremitzki C."/>
            <person name="Mitreva M."/>
            <person name="Glasscock J."/>
            <person name="Wylie T."/>
            <person name="Wohldmann P."/>
            <person name="Thiru P."/>
            <person name="Nhan M.N."/>
            <person name="Pohl C.S."/>
            <person name="Smith S.M."/>
            <person name="Hou S."/>
            <person name="Nefedov M."/>
            <person name="de Jong P.J."/>
            <person name="Renfree M.B."/>
            <person name="Mardis E.R."/>
            <person name="Wilson R.K."/>
        </authorList>
    </citation>
    <scope>NUCLEOTIDE SEQUENCE [LARGE SCALE GENOMIC DNA]</scope>
    <source>
        <strain evidence="23 24">Glennie</strain>
    </source>
</reference>
<keyword evidence="6" id="KW-0488">Methylation</keyword>
<evidence type="ECO:0000256" key="16">
    <source>
        <dbReference type="ARBA" id="ARBA00023228"/>
    </source>
</evidence>
<accession>A0A6I8NHG3</accession>
<dbReference type="CDD" id="cd01862">
    <property type="entry name" value="Rab7"/>
    <property type="match status" value="1"/>
</dbReference>
<evidence type="ECO:0000256" key="19">
    <source>
        <dbReference type="ARBA" id="ARBA00037798"/>
    </source>
</evidence>
<dbReference type="GeneTree" id="ENSGT00940000155864"/>
<evidence type="ECO:0000256" key="13">
    <source>
        <dbReference type="ARBA" id="ARBA00023098"/>
    </source>
</evidence>
<keyword evidence="17" id="KW-0449">Lipoprotein</keyword>
<evidence type="ECO:0000256" key="10">
    <source>
        <dbReference type="ARBA" id="ARBA00022927"/>
    </source>
</evidence>
<keyword evidence="7" id="KW-0551">Lipid droplet</keyword>
<evidence type="ECO:0000256" key="1">
    <source>
        <dbReference type="ARBA" id="ARBA00004492"/>
    </source>
</evidence>
<keyword evidence="5" id="KW-0813">Transport</keyword>
<keyword evidence="9" id="KW-0967">Endosome</keyword>
<dbReference type="GO" id="GO:0003924">
    <property type="term" value="F:GTPase activity"/>
    <property type="evidence" value="ECO:0007669"/>
    <property type="project" value="InterPro"/>
</dbReference>
<keyword evidence="15" id="KW-0472">Membrane</keyword>
<evidence type="ECO:0000256" key="17">
    <source>
        <dbReference type="ARBA" id="ARBA00023288"/>
    </source>
</evidence>
<proteinExistence type="inferred from homology"/>
<dbReference type="InterPro" id="IPR001806">
    <property type="entry name" value="Small_GTPase"/>
</dbReference>
<evidence type="ECO:0000256" key="6">
    <source>
        <dbReference type="ARBA" id="ARBA00022481"/>
    </source>
</evidence>
<dbReference type="SMART" id="SM00173">
    <property type="entry name" value="RAS"/>
    <property type="match status" value="1"/>
</dbReference>
<dbReference type="Gene3D" id="3.40.50.300">
    <property type="entry name" value="P-loop containing nucleotide triphosphate hydrolases"/>
    <property type="match status" value="1"/>
</dbReference>